<dbReference type="Gene3D" id="2.160.20.10">
    <property type="entry name" value="Single-stranded right-handed beta-helix, Pectin lyase-like"/>
    <property type="match status" value="1"/>
</dbReference>
<organism evidence="4 5">
    <name type="scientific">Ruficoccus amylovorans</name>
    <dbReference type="NCBI Taxonomy" id="1804625"/>
    <lineage>
        <taxon>Bacteria</taxon>
        <taxon>Pseudomonadati</taxon>
        <taxon>Verrucomicrobiota</taxon>
        <taxon>Opitutia</taxon>
        <taxon>Puniceicoccales</taxon>
        <taxon>Cerasicoccaceae</taxon>
        <taxon>Ruficoccus</taxon>
    </lineage>
</organism>
<dbReference type="InterPro" id="IPR036116">
    <property type="entry name" value="FN3_sf"/>
</dbReference>
<protein>
    <submittedName>
        <fullName evidence="4">Right-handed parallel beta-helix repeat-containing protein</fullName>
    </submittedName>
</protein>
<dbReference type="InterPro" id="IPR011050">
    <property type="entry name" value="Pectin_lyase_fold/virulence"/>
</dbReference>
<proteinExistence type="predicted"/>
<evidence type="ECO:0000256" key="1">
    <source>
        <dbReference type="SAM" id="MobiDB-lite"/>
    </source>
</evidence>
<keyword evidence="5" id="KW-1185">Reference proteome</keyword>
<feature type="region of interest" description="Disordered" evidence="1">
    <location>
        <begin position="677"/>
        <end position="716"/>
    </location>
</feature>
<dbReference type="InterPro" id="IPR013783">
    <property type="entry name" value="Ig-like_fold"/>
</dbReference>
<sequence length="716" mass="79530">MRPALKLNLFALLSLLPVANAAEPVAVSLSDIQPASGAAVNESVEQIYLRVDPTFVLPEGEDPTDAPFKTIQSAVNAAIQYLERDIPVLISLRDFLYRESVTIPGNSLGALLVIQGDSRDGTLISGSEVLTEGWELADAEKNIWRHAWDRDWGDFMLDQSWSASQGKKAPQRLISQSRATSVALSWEPPTDQSAPIVAYRVYRQRIGTTEQDYRLVADELEETAWEDFSVEPATAFENNQYAYYVTAIDKWGNESRPSGIVNSRARDPEGPGYEPYVVRRRELLFLDSRPLKMVETPEALTAGKESGTFYVNDGYLRDRKDGYVLACLPAGKTPANSQIEAATNFNPGRKDASACLYIVDKPNLVLRNLSLAYSVQDGLRLDSCRNVLIEDVRAFRNGGNGIDINIQRQLQPVSEAVTLRRVQATENGACGINGSRFKNLLVEDSLTAMNNWRGDWGDFHGWDRAGLRLRNVHRGTVRHHTSGFNACAGIWLDYNNRGLLLDEMKSLSNIHSPGLIIQASQGPVAIRSSQFSANSVGLLLDNASDGLLEDSLLVDNFSAQLKIAVRDAQPVVDWTDQSEHSVRTGNWTWRNNIFAAAANDPERPAPALVEAPYTEWPFFYKTLHSSRNLWWTSHPARTVLLDGLQADFAGWQFASAQDLDSLLADPKLERDADTHLLTPAADSPIHDRANWPVTELPDDHREQFEATRPRPAPEGV</sequence>
<dbReference type="RefSeq" id="WP_185676108.1">
    <property type="nucleotide sequence ID" value="NZ_JACHVB010000035.1"/>
</dbReference>
<dbReference type="AlphaFoldDB" id="A0A842HEW4"/>
<dbReference type="EMBL" id="JACHVB010000035">
    <property type="protein sequence ID" value="MBC2595145.1"/>
    <property type="molecule type" value="Genomic_DNA"/>
</dbReference>
<feature type="compositionally biased region" description="Basic and acidic residues" evidence="1">
    <location>
        <begin position="697"/>
        <end position="708"/>
    </location>
</feature>
<comment type="caution">
    <text evidence="4">The sequence shown here is derived from an EMBL/GenBank/DDBJ whole genome shotgun (WGS) entry which is preliminary data.</text>
</comment>
<dbReference type="InterPro" id="IPR003961">
    <property type="entry name" value="FN3_dom"/>
</dbReference>
<dbReference type="SUPFAM" id="SSF49265">
    <property type="entry name" value="Fibronectin type III"/>
    <property type="match status" value="1"/>
</dbReference>
<evidence type="ECO:0000313" key="5">
    <source>
        <dbReference type="Proteomes" id="UP000546464"/>
    </source>
</evidence>
<dbReference type="PROSITE" id="PS50853">
    <property type="entry name" value="FN3"/>
    <property type="match status" value="1"/>
</dbReference>
<accession>A0A842HEW4</accession>
<name>A0A842HEW4_9BACT</name>
<gene>
    <name evidence="4" type="ORF">H5P28_12830</name>
</gene>
<evidence type="ECO:0000256" key="2">
    <source>
        <dbReference type="SAM" id="SignalP"/>
    </source>
</evidence>
<feature type="chain" id="PRO_5032320300" evidence="2">
    <location>
        <begin position="22"/>
        <end position="716"/>
    </location>
</feature>
<keyword evidence="2" id="KW-0732">Signal</keyword>
<dbReference type="SUPFAM" id="SSF51126">
    <property type="entry name" value="Pectin lyase-like"/>
    <property type="match status" value="1"/>
</dbReference>
<feature type="domain" description="Fibronectin type-III" evidence="3">
    <location>
        <begin position="169"/>
        <end position="268"/>
    </location>
</feature>
<dbReference type="CDD" id="cd00063">
    <property type="entry name" value="FN3"/>
    <property type="match status" value="1"/>
</dbReference>
<feature type="signal peptide" evidence="2">
    <location>
        <begin position="1"/>
        <end position="21"/>
    </location>
</feature>
<dbReference type="Gene3D" id="2.60.40.10">
    <property type="entry name" value="Immunoglobulins"/>
    <property type="match status" value="1"/>
</dbReference>
<dbReference type="Proteomes" id="UP000546464">
    <property type="component" value="Unassembled WGS sequence"/>
</dbReference>
<reference evidence="4 5" key="1">
    <citation type="submission" date="2020-07" db="EMBL/GenBank/DDBJ databases">
        <authorList>
            <person name="Feng X."/>
        </authorList>
    </citation>
    <scope>NUCLEOTIDE SEQUENCE [LARGE SCALE GENOMIC DNA]</scope>
    <source>
        <strain evidence="4 5">JCM31066</strain>
    </source>
</reference>
<dbReference type="InterPro" id="IPR012334">
    <property type="entry name" value="Pectin_lyas_fold"/>
</dbReference>
<evidence type="ECO:0000313" key="4">
    <source>
        <dbReference type="EMBL" id="MBC2595145.1"/>
    </source>
</evidence>
<evidence type="ECO:0000259" key="3">
    <source>
        <dbReference type="PROSITE" id="PS50853"/>
    </source>
</evidence>